<sequence>MANGLLFRRNKRHPPSIDGALFVLGTSTVQLHAQARSGMPMSGDFVDRAPGALNRCSSNFNFTARVLVASNHRRNVPDTIMQAVDARLGILYPNYRSSFLMEKREVCLIAARHVFRCAKRATSNRIKYSPWQLAQWPPAAYAHRQKSAETATL</sequence>
<dbReference type="RefSeq" id="WP_394827271.1">
    <property type="nucleotide sequence ID" value="NZ_CP089984.1"/>
</dbReference>
<reference evidence="1 2" key="1">
    <citation type="submission" date="2021-12" db="EMBL/GenBank/DDBJ databases">
        <title>Discovery of the Pendulisporaceae a myxobacterial family with distinct sporulation behavior and unique specialized metabolism.</title>
        <authorList>
            <person name="Garcia R."/>
            <person name="Popoff A."/>
            <person name="Bader C.D."/>
            <person name="Loehr J."/>
            <person name="Walesch S."/>
            <person name="Walt C."/>
            <person name="Boldt J."/>
            <person name="Bunk B."/>
            <person name="Haeckl F.J.F.P.J."/>
            <person name="Gunesch A.P."/>
            <person name="Birkelbach J."/>
            <person name="Nuebel U."/>
            <person name="Pietschmann T."/>
            <person name="Bach T."/>
            <person name="Mueller R."/>
        </authorList>
    </citation>
    <scope>NUCLEOTIDE SEQUENCE [LARGE SCALE GENOMIC DNA]</scope>
    <source>
        <strain evidence="1 2">MSr11954</strain>
    </source>
</reference>
<dbReference type="Proteomes" id="UP001370348">
    <property type="component" value="Chromosome"/>
</dbReference>
<accession>A0ABZ2M682</accession>
<dbReference type="EMBL" id="CP089984">
    <property type="protein sequence ID" value="WXB17637.1"/>
    <property type="molecule type" value="Genomic_DNA"/>
</dbReference>
<evidence type="ECO:0000313" key="1">
    <source>
        <dbReference type="EMBL" id="WXB17637.1"/>
    </source>
</evidence>
<evidence type="ECO:0000313" key="2">
    <source>
        <dbReference type="Proteomes" id="UP001370348"/>
    </source>
</evidence>
<keyword evidence="2" id="KW-1185">Reference proteome</keyword>
<protein>
    <submittedName>
        <fullName evidence="1">Uncharacterized protein</fullName>
    </submittedName>
</protein>
<organism evidence="1 2">
    <name type="scientific">Pendulispora albinea</name>
    <dbReference type="NCBI Taxonomy" id="2741071"/>
    <lineage>
        <taxon>Bacteria</taxon>
        <taxon>Pseudomonadati</taxon>
        <taxon>Myxococcota</taxon>
        <taxon>Myxococcia</taxon>
        <taxon>Myxococcales</taxon>
        <taxon>Sorangiineae</taxon>
        <taxon>Pendulisporaceae</taxon>
        <taxon>Pendulispora</taxon>
    </lineage>
</organism>
<proteinExistence type="predicted"/>
<gene>
    <name evidence="1" type="ORF">LZC94_10225</name>
</gene>
<name>A0ABZ2M682_9BACT</name>